<dbReference type="Proteomes" id="UP000007799">
    <property type="component" value="Unassembled WGS sequence"/>
</dbReference>
<evidence type="ECO:0000259" key="1">
    <source>
        <dbReference type="PROSITE" id="PS50053"/>
    </source>
</evidence>
<dbReference type="RefSeq" id="XP_004996396.1">
    <property type="nucleotide sequence ID" value="XM_004996339.1"/>
</dbReference>
<dbReference type="PROSITE" id="PS50053">
    <property type="entry name" value="UBIQUITIN_2"/>
    <property type="match status" value="1"/>
</dbReference>
<accession>F2U3L9</accession>
<reference evidence="2" key="1">
    <citation type="submission" date="2009-08" db="EMBL/GenBank/DDBJ databases">
        <title>Annotation of Salpingoeca rosetta.</title>
        <authorList>
            <consortium name="The Broad Institute Genome Sequencing Platform"/>
            <person name="Russ C."/>
            <person name="Cuomo C."/>
            <person name="Burger G."/>
            <person name="Gray M.W."/>
            <person name="Holland P.W.H."/>
            <person name="King N."/>
            <person name="Lang F.B.F."/>
            <person name="Roger A.J."/>
            <person name="Ruiz-Trillo I."/>
            <person name="Young S.K."/>
            <person name="Zeng Q."/>
            <person name="Gargeya S."/>
            <person name="Alvarado L."/>
            <person name="Berlin A."/>
            <person name="Chapman S.B."/>
            <person name="Chen Z."/>
            <person name="Freedman E."/>
            <person name="Gellesch M."/>
            <person name="Goldberg J."/>
            <person name="Griggs A."/>
            <person name="Gujja S."/>
            <person name="Heilman E."/>
            <person name="Heiman D."/>
            <person name="Howarth C."/>
            <person name="Mehta T."/>
            <person name="Neiman D."/>
            <person name="Pearson M."/>
            <person name="Roberts A."/>
            <person name="Saif S."/>
            <person name="Shea T."/>
            <person name="Shenoy N."/>
            <person name="Sisk P."/>
            <person name="Stolte C."/>
            <person name="Sykes S."/>
            <person name="White J."/>
            <person name="Yandava C."/>
            <person name="Haas B."/>
            <person name="Nusbaum C."/>
            <person name="Birren B."/>
        </authorList>
    </citation>
    <scope>NUCLEOTIDE SEQUENCE [LARGE SCALE GENOMIC DNA]</scope>
    <source>
        <strain evidence="2">ATCC 50818</strain>
    </source>
</reference>
<dbReference type="KEGG" id="sre:PTSG_02884"/>
<dbReference type="InterPro" id="IPR050158">
    <property type="entry name" value="Ubiquitin_ubiquitin-like"/>
</dbReference>
<dbReference type="eggNOG" id="KOG0001">
    <property type="taxonomic scope" value="Eukaryota"/>
</dbReference>
<feature type="domain" description="Ubiquitin-like" evidence="1">
    <location>
        <begin position="156"/>
        <end position="214"/>
    </location>
</feature>
<name>F2U3L9_SALR5</name>
<dbReference type="InterPro" id="IPR000626">
    <property type="entry name" value="Ubiquitin-like_dom"/>
</dbReference>
<dbReference type="STRING" id="946362.F2U3L9"/>
<dbReference type="AlphaFoldDB" id="F2U3L9"/>
<dbReference type="SUPFAM" id="SSF54236">
    <property type="entry name" value="Ubiquitin-like"/>
    <property type="match status" value="1"/>
</dbReference>
<evidence type="ECO:0000313" key="2">
    <source>
        <dbReference type="EMBL" id="EGD82213.1"/>
    </source>
</evidence>
<dbReference type="GeneID" id="16076981"/>
<dbReference type="PANTHER" id="PTHR10666">
    <property type="entry name" value="UBIQUITIN"/>
    <property type="match status" value="1"/>
</dbReference>
<dbReference type="InterPro" id="IPR029071">
    <property type="entry name" value="Ubiquitin-like_domsf"/>
</dbReference>
<dbReference type="Gene3D" id="3.10.20.90">
    <property type="entry name" value="Phosphatidylinositol 3-kinase Catalytic Subunit, Chain A, domain 1"/>
    <property type="match status" value="1"/>
</dbReference>
<protein>
    <submittedName>
        <fullName evidence="2">Ubiquitin</fullName>
    </submittedName>
</protein>
<proteinExistence type="predicted"/>
<dbReference type="InParanoid" id="F2U3L9"/>
<keyword evidence="3" id="KW-1185">Reference proteome</keyword>
<dbReference type="Pfam" id="PF00240">
    <property type="entry name" value="ubiquitin"/>
    <property type="match status" value="1"/>
</dbReference>
<evidence type="ECO:0000313" key="3">
    <source>
        <dbReference type="Proteomes" id="UP000007799"/>
    </source>
</evidence>
<dbReference type="EMBL" id="GL832960">
    <property type="protein sequence ID" value="EGD82213.1"/>
    <property type="molecule type" value="Genomic_DNA"/>
</dbReference>
<sequence>MSTTNTSMQATLDARKRLAPGIGRHYFASIARHTLGLTGESGDAMLSELGRFMFLYALTKDGGVREEEPHLEPMSPPLALDTLWHNCILETALYKRACRRLAGRMVHHRISNTYTLTSEEKEKRRHNYFVQHIKHFGMPSMTEQEQRRRKPARGFTCVFLKTLTGKTLTMPATPKTTIEELSHMYEARGGPPADDQRFIYAGQQLERGRTLLDYRQFSILATRCGKPKSFQCRESCRCGMSVFIVCVDQRMSAVWVAFASWT</sequence>
<organism evidence="3">
    <name type="scientific">Salpingoeca rosetta (strain ATCC 50818 / BSB-021)</name>
    <dbReference type="NCBI Taxonomy" id="946362"/>
    <lineage>
        <taxon>Eukaryota</taxon>
        <taxon>Choanoflagellata</taxon>
        <taxon>Craspedida</taxon>
        <taxon>Salpingoecidae</taxon>
        <taxon>Salpingoeca</taxon>
    </lineage>
</organism>
<gene>
    <name evidence="2" type="ORF">PTSG_02884</name>
</gene>